<dbReference type="SUPFAM" id="SSF53474">
    <property type="entry name" value="alpha/beta-Hydrolases"/>
    <property type="match status" value="1"/>
</dbReference>
<dbReference type="PANTHER" id="PTHR46623">
    <property type="entry name" value="CARBOXYMETHYLENEBUTENOLIDASE-RELATED"/>
    <property type="match status" value="1"/>
</dbReference>
<sequence length="230" mass="25222">MGTSITFQRPDGKSVEGYLAEPSHPANAPAIVVIQEWWGINDQIRGVADRLALAGFQALVPDLYRGKSTLEAEEAHHLMTGLDFGDAASQDIRGAVQYLKRRAAKVGVTGFCMGGALTILALTQSPEIDAGVAWYGCPPLEYIDASKIQVPLQAHWATQDQFFAIETIDLLEEKLHAAGTPFEFHRYLAQHAFANQTAVGPGRLPATQYDPVWAQQAWDRTLRFFGRTLG</sequence>
<reference evidence="2 3" key="1">
    <citation type="journal article" date="2021" name="Microbiol. Spectr.">
        <title>A Single Bacterium Capable of Oxidation and Reduction of Iron at Circumneutral pH.</title>
        <authorList>
            <person name="Kato S."/>
            <person name="Ohkuma M."/>
        </authorList>
    </citation>
    <scope>NUCLEOTIDE SEQUENCE [LARGE SCALE GENOMIC DNA]</scope>
    <source>
        <strain evidence="2 3">MIZ03</strain>
    </source>
</reference>
<dbReference type="InterPro" id="IPR029058">
    <property type="entry name" value="AB_hydrolase_fold"/>
</dbReference>
<dbReference type="Gene3D" id="3.40.50.1820">
    <property type="entry name" value="alpha/beta hydrolase"/>
    <property type="match status" value="1"/>
</dbReference>
<dbReference type="PANTHER" id="PTHR46623:SF6">
    <property type="entry name" value="ALPHA_BETA-HYDROLASES SUPERFAMILY PROTEIN"/>
    <property type="match status" value="1"/>
</dbReference>
<gene>
    <name evidence="2" type="ORF">MIZ03_3690</name>
</gene>
<dbReference type="InterPro" id="IPR002925">
    <property type="entry name" value="Dienelactn_hydro"/>
</dbReference>
<accession>A0ABN6D9U6</accession>
<dbReference type="InterPro" id="IPR051049">
    <property type="entry name" value="Dienelactone_hydrolase-like"/>
</dbReference>
<feature type="domain" description="Dienelactone hydrolase" evidence="1">
    <location>
        <begin position="16"/>
        <end position="228"/>
    </location>
</feature>
<keyword evidence="3" id="KW-1185">Reference proteome</keyword>
<protein>
    <submittedName>
        <fullName evidence="2">Carboxymethylenebutenolidase</fullName>
    </submittedName>
</protein>
<dbReference type="EMBL" id="AP024238">
    <property type="protein sequence ID" value="BCO28780.1"/>
    <property type="molecule type" value="Genomic_DNA"/>
</dbReference>
<dbReference type="Proteomes" id="UP000824366">
    <property type="component" value="Chromosome"/>
</dbReference>
<organism evidence="2 3">
    <name type="scientific">Rhodoferax lithotrophicus</name>
    <dbReference type="NCBI Taxonomy" id="2798804"/>
    <lineage>
        <taxon>Bacteria</taxon>
        <taxon>Pseudomonadati</taxon>
        <taxon>Pseudomonadota</taxon>
        <taxon>Betaproteobacteria</taxon>
        <taxon>Burkholderiales</taxon>
        <taxon>Comamonadaceae</taxon>
        <taxon>Rhodoferax</taxon>
    </lineage>
</organism>
<dbReference type="RefSeq" id="WP_223904696.1">
    <property type="nucleotide sequence ID" value="NZ_AP024238.1"/>
</dbReference>
<evidence type="ECO:0000313" key="3">
    <source>
        <dbReference type="Proteomes" id="UP000824366"/>
    </source>
</evidence>
<evidence type="ECO:0000313" key="2">
    <source>
        <dbReference type="EMBL" id="BCO28780.1"/>
    </source>
</evidence>
<name>A0ABN6D9U6_9BURK</name>
<dbReference type="Pfam" id="PF01738">
    <property type="entry name" value="DLH"/>
    <property type="match status" value="1"/>
</dbReference>
<evidence type="ECO:0000259" key="1">
    <source>
        <dbReference type="Pfam" id="PF01738"/>
    </source>
</evidence>
<proteinExistence type="predicted"/>